<comment type="caution">
    <text evidence="3">The sequence shown here is derived from an EMBL/GenBank/DDBJ whole genome shotgun (WGS) entry which is preliminary data.</text>
</comment>
<evidence type="ECO:0000256" key="2">
    <source>
        <dbReference type="SAM" id="MobiDB-lite"/>
    </source>
</evidence>
<feature type="compositionally biased region" description="Basic residues" evidence="2">
    <location>
        <begin position="34"/>
        <end position="46"/>
    </location>
</feature>
<dbReference type="InterPro" id="IPR021858">
    <property type="entry name" value="Fun_TF"/>
</dbReference>
<organism evidence="3 4">
    <name type="scientific">Fusarium falciforme</name>
    <dbReference type="NCBI Taxonomy" id="195108"/>
    <lineage>
        <taxon>Eukaryota</taxon>
        <taxon>Fungi</taxon>
        <taxon>Dikarya</taxon>
        <taxon>Ascomycota</taxon>
        <taxon>Pezizomycotina</taxon>
        <taxon>Sordariomycetes</taxon>
        <taxon>Hypocreomycetidae</taxon>
        <taxon>Hypocreales</taxon>
        <taxon>Nectriaceae</taxon>
        <taxon>Fusarium</taxon>
        <taxon>Fusarium solani species complex</taxon>
    </lineage>
</organism>
<keyword evidence="4" id="KW-1185">Reference proteome</keyword>
<evidence type="ECO:0000313" key="4">
    <source>
        <dbReference type="Proteomes" id="UP001152087"/>
    </source>
</evidence>
<proteinExistence type="predicted"/>
<evidence type="ECO:0000256" key="1">
    <source>
        <dbReference type="ARBA" id="ARBA00023242"/>
    </source>
</evidence>
<protein>
    <submittedName>
        <fullName evidence="3">Uncharacterized protein</fullName>
    </submittedName>
</protein>
<dbReference type="Proteomes" id="UP001152087">
    <property type="component" value="Unassembled WGS sequence"/>
</dbReference>
<name>A0A9W8UVU4_9HYPO</name>
<dbReference type="Pfam" id="PF11951">
    <property type="entry name" value="Fungal_trans_2"/>
    <property type="match status" value="1"/>
</dbReference>
<feature type="region of interest" description="Disordered" evidence="2">
    <location>
        <begin position="1"/>
        <end position="73"/>
    </location>
</feature>
<dbReference type="AlphaFoldDB" id="A0A9W8UVU4"/>
<sequence>MAPGRRPAPRPASKGFEFVLSDSKGNPKPSDRKLIRRHVMRGKNTRGHQPPRLPDSWIHTTATGGSQSPSPADSLGHLSGLIERCGDDSRWDTCPWFPFSINVLDTVKFADEVDRPARQMIASFFGTIRELMYPLDLCCEFNASETNWFGWMTNDAAYLHALLFTISSFHDIAAGRTAQPRTNYHVFKAIRLLNERLADSEMALADSTVAVVMSMAMLCEIAGDVQAARAHTDGLKRIVELRGGIGSFNHAQQLQVKICRVDLSMAISQGSRPYFFQDGVSWDSFFESCPVLKRLRPIPSTAMLRTRRLIKPVDRRLYYIFQDVQDFSQLVNFLFQSHQKIQPGIFQDLLTSLQYRILLLDFGIDNRFAELLRLSMLAYLTVVLFRLPQVKLQYPFLGSQLRTSCQTFKPANEQEMRVFAWAMFVGFMSALDLQDEELTMMLSEMMVPCLGSSWGEVKTSFKEVLWIDGIYDGPGQGVYEKFAK</sequence>
<feature type="compositionally biased region" description="Polar residues" evidence="2">
    <location>
        <begin position="58"/>
        <end position="71"/>
    </location>
</feature>
<keyword evidence="1" id="KW-0539">Nucleus</keyword>
<gene>
    <name evidence="3" type="ORF">NW755_011198</name>
</gene>
<evidence type="ECO:0000313" key="3">
    <source>
        <dbReference type="EMBL" id="KAJ4181156.1"/>
    </source>
</evidence>
<reference evidence="3" key="1">
    <citation type="submission" date="2022-09" db="EMBL/GenBank/DDBJ databases">
        <title>Fusarium specimens isolated from Avocado Roots.</title>
        <authorList>
            <person name="Stajich J."/>
            <person name="Roper C."/>
            <person name="Heimlech-Rivalta G."/>
        </authorList>
    </citation>
    <scope>NUCLEOTIDE SEQUENCE</scope>
    <source>
        <strain evidence="3">A02</strain>
    </source>
</reference>
<accession>A0A9W8UVU4</accession>
<dbReference type="EMBL" id="JAOQAV010000042">
    <property type="protein sequence ID" value="KAJ4181156.1"/>
    <property type="molecule type" value="Genomic_DNA"/>
</dbReference>
<dbReference type="PANTHER" id="PTHR37540">
    <property type="entry name" value="TRANSCRIPTION FACTOR (ACR-2), PUTATIVE-RELATED-RELATED"/>
    <property type="match status" value="1"/>
</dbReference>